<dbReference type="Gene3D" id="3.40.50.300">
    <property type="entry name" value="P-loop containing nucleotide triphosphate hydrolases"/>
    <property type="match status" value="2"/>
</dbReference>
<dbReference type="InterPro" id="IPR017871">
    <property type="entry name" value="ABC_transporter-like_CS"/>
</dbReference>
<dbReference type="PROSITE" id="PS00211">
    <property type="entry name" value="ABC_TRANSPORTER_1"/>
    <property type="match status" value="2"/>
</dbReference>
<sequence length="626" mass="73546">MAIINIQNLYKNFIDREIFSNASLIVEEKDKIGLIGNNGTGKTTLLNIISEAISFDRGDFFKTKDLSIGYLKQDHIWADNLSLYDVCLRAFKDIIKIEKRLSYLEEKMSKNHDDLENTMEEYSILQEKFQALDGYSYKSKIRGTLRGMGFSEDEFNKPVKNLSGGQKSRLSLLSLLLENHDLLLLDEPTNHLDIDAITWLEKFLKDYNKALIIISHDRYFLNNIVNKIVLLEDKNLTLFKGNYDYYVKERKKQIELKKKQYENQEKEIKRQEEIIARYLSLGRDRFIRAGKSRQKLLDKMKRLEAPKEKNQTLVKFKVDVEPGKDILKVENLEKSYKKKIFENISFEVYKNDKIGLTGPNGIGKSTIFKIITGKIKDYKGDFSLGANVKIGYFDQEMENLSLEKTVIDEIWDEYPKLSYYDIRKYLAQFLFIGDDIFKNISELSGGEKARVSILKIMLKGANFLLLDEPTNHLDIDSKEGLEDALINYEGTILAISHDRYFLNHVVNKIFFMENSEIKEYLGNYDYYLEKTRVSEEEEEEYISKTKRDEIKKLEREKRQEKKLIERQKKELEEKISKSEKNLSTIDAKLETYSKSGDYEKILELTEKRESLENTINDLYEKWMEIN</sequence>
<feature type="coiled-coil region" evidence="3">
    <location>
        <begin position="543"/>
        <end position="621"/>
    </location>
</feature>
<organism evidence="5 6">
    <name type="scientific">Peptoniphilus koenoeneniae</name>
    <dbReference type="NCBI Taxonomy" id="507751"/>
    <lineage>
        <taxon>Bacteria</taxon>
        <taxon>Bacillati</taxon>
        <taxon>Bacillota</taxon>
        <taxon>Tissierellia</taxon>
        <taxon>Tissierellales</taxon>
        <taxon>Peptoniphilaceae</taxon>
        <taxon>Peptoniphilus</taxon>
    </lineage>
</organism>
<feature type="domain" description="ABC transporter" evidence="4">
    <location>
        <begin position="327"/>
        <end position="539"/>
    </location>
</feature>
<dbReference type="InterPro" id="IPR032781">
    <property type="entry name" value="ABC_tran_Xtn"/>
</dbReference>
<keyword evidence="2 5" id="KW-0067">ATP-binding</keyword>
<dbReference type="InterPro" id="IPR051309">
    <property type="entry name" value="ABCF_ATPase"/>
</dbReference>
<keyword evidence="6" id="KW-1185">Reference proteome</keyword>
<dbReference type="PANTHER" id="PTHR42855:SF2">
    <property type="entry name" value="DRUG RESISTANCE ABC TRANSPORTER,ATP-BINDING PROTEIN"/>
    <property type="match status" value="1"/>
</dbReference>
<dbReference type="Pfam" id="PF12848">
    <property type="entry name" value="ABC_tran_Xtn"/>
    <property type="match status" value="1"/>
</dbReference>
<proteinExistence type="predicted"/>
<dbReference type="PANTHER" id="PTHR42855">
    <property type="entry name" value="ABC TRANSPORTER ATP-BINDING SUBUNIT"/>
    <property type="match status" value="1"/>
</dbReference>
<dbReference type="RefSeq" id="WP_023056073.1">
    <property type="nucleotide sequence ID" value="NZ_JAUSTN010000005.1"/>
</dbReference>
<dbReference type="SUPFAM" id="SSF52540">
    <property type="entry name" value="P-loop containing nucleoside triphosphate hydrolases"/>
    <property type="match status" value="2"/>
</dbReference>
<name>A0ABU0AWA5_9FIRM</name>
<dbReference type="CDD" id="cd03221">
    <property type="entry name" value="ABCF_EF-3"/>
    <property type="match status" value="2"/>
</dbReference>
<keyword evidence="1" id="KW-0547">Nucleotide-binding</keyword>
<dbReference type="SMART" id="SM00382">
    <property type="entry name" value="AAA"/>
    <property type="match status" value="2"/>
</dbReference>
<dbReference type="InterPro" id="IPR027417">
    <property type="entry name" value="P-loop_NTPase"/>
</dbReference>
<dbReference type="Proteomes" id="UP001236559">
    <property type="component" value="Unassembled WGS sequence"/>
</dbReference>
<accession>A0ABU0AWA5</accession>
<dbReference type="InterPro" id="IPR003593">
    <property type="entry name" value="AAA+_ATPase"/>
</dbReference>
<dbReference type="InterPro" id="IPR003439">
    <property type="entry name" value="ABC_transporter-like_ATP-bd"/>
</dbReference>
<dbReference type="PROSITE" id="PS50893">
    <property type="entry name" value="ABC_TRANSPORTER_2"/>
    <property type="match status" value="2"/>
</dbReference>
<feature type="coiled-coil region" evidence="3">
    <location>
        <begin position="247"/>
        <end position="281"/>
    </location>
</feature>
<evidence type="ECO:0000259" key="4">
    <source>
        <dbReference type="PROSITE" id="PS50893"/>
    </source>
</evidence>
<evidence type="ECO:0000313" key="5">
    <source>
        <dbReference type="EMBL" id="MDQ0275092.1"/>
    </source>
</evidence>
<evidence type="ECO:0000256" key="3">
    <source>
        <dbReference type="SAM" id="Coils"/>
    </source>
</evidence>
<keyword evidence="3" id="KW-0175">Coiled coil</keyword>
<gene>
    <name evidence="5" type="ORF">J2S72_001116</name>
</gene>
<comment type="caution">
    <text evidence="5">The sequence shown here is derived from an EMBL/GenBank/DDBJ whole genome shotgun (WGS) entry which is preliminary data.</text>
</comment>
<reference evidence="5 6" key="1">
    <citation type="submission" date="2023-07" db="EMBL/GenBank/DDBJ databases">
        <title>Genomic Encyclopedia of Type Strains, Phase IV (KMG-IV): sequencing the most valuable type-strain genomes for metagenomic binning, comparative biology and taxonomic classification.</title>
        <authorList>
            <person name="Goeker M."/>
        </authorList>
    </citation>
    <scope>NUCLEOTIDE SEQUENCE [LARGE SCALE GENOMIC DNA]</scope>
    <source>
        <strain evidence="5 6">DSM 22616</strain>
    </source>
</reference>
<protein>
    <submittedName>
        <fullName evidence="5">ATP-binding cassette subfamily F protein 3</fullName>
    </submittedName>
</protein>
<dbReference type="EMBL" id="JAUSTN010000005">
    <property type="protein sequence ID" value="MDQ0275092.1"/>
    <property type="molecule type" value="Genomic_DNA"/>
</dbReference>
<evidence type="ECO:0000256" key="1">
    <source>
        <dbReference type="ARBA" id="ARBA00022741"/>
    </source>
</evidence>
<evidence type="ECO:0000256" key="2">
    <source>
        <dbReference type="ARBA" id="ARBA00022840"/>
    </source>
</evidence>
<feature type="domain" description="ABC transporter" evidence="4">
    <location>
        <begin position="4"/>
        <end position="258"/>
    </location>
</feature>
<evidence type="ECO:0000313" key="6">
    <source>
        <dbReference type="Proteomes" id="UP001236559"/>
    </source>
</evidence>
<dbReference type="GO" id="GO:0005524">
    <property type="term" value="F:ATP binding"/>
    <property type="evidence" value="ECO:0007669"/>
    <property type="project" value="UniProtKB-KW"/>
</dbReference>
<dbReference type="Pfam" id="PF00005">
    <property type="entry name" value="ABC_tran"/>
    <property type="match status" value="2"/>
</dbReference>